<reference evidence="2" key="1">
    <citation type="journal article" date="2015" name="Genome Announc.">
        <title>Complete Genome Sequence of the Bacteriochlorophyll b-Producing Photosynthetic Bacterium Blastochloris viridis.</title>
        <authorList>
            <person name="Tsukatani Y."/>
            <person name="Hirose Y."/>
            <person name="Harada J."/>
            <person name="Misawa N."/>
            <person name="Mori K."/>
            <person name="Inoue K."/>
            <person name="Tamiaki H."/>
        </authorList>
    </citation>
    <scope>NUCLEOTIDE SEQUENCE [LARGE SCALE GENOMIC DNA]</scope>
    <source>
        <strain evidence="2">DSM 133</strain>
    </source>
</reference>
<gene>
    <name evidence="2" type="ORF">BV133_2756</name>
</gene>
<name>A0A182D4H6_BLAVI</name>
<sequence length="38" mass="4088">MGSGMVRVSQGHRSAGRGRKSGRLSGQRLNIRITPILP</sequence>
<proteinExistence type="predicted"/>
<evidence type="ECO:0000313" key="2">
    <source>
        <dbReference type="EMBL" id="BAS00350.1"/>
    </source>
</evidence>
<accession>A0A182D4H6</accession>
<evidence type="ECO:0000256" key="1">
    <source>
        <dbReference type="SAM" id="MobiDB-lite"/>
    </source>
</evidence>
<organism evidence="2">
    <name type="scientific">Blastochloris viridis</name>
    <name type="common">Rhodopseudomonas viridis</name>
    <dbReference type="NCBI Taxonomy" id="1079"/>
    <lineage>
        <taxon>Bacteria</taxon>
        <taxon>Pseudomonadati</taxon>
        <taxon>Pseudomonadota</taxon>
        <taxon>Alphaproteobacteria</taxon>
        <taxon>Hyphomicrobiales</taxon>
        <taxon>Blastochloridaceae</taxon>
        <taxon>Blastochloris</taxon>
    </lineage>
</organism>
<dbReference type="AlphaFoldDB" id="A0A182D4H6"/>
<dbReference type="EMBL" id="AP014854">
    <property type="protein sequence ID" value="BAS00350.1"/>
    <property type="molecule type" value="Genomic_DNA"/>
</dbReference>
<feature type="region of interest" description="Disordered" evidence="1">
    <location>
        <begin position="1"/>
        <end position="38"/>
    </location>
</feature>
<protein>
    <submittedName>
        <fullName evidence="2">Uncharacterized protein</fullName>
    </submittedName>
</protein>